<keyword evidence="3" id="KW-1185">Reference proteome</keyword>
<reference evidence="2 3" key="1">
    <citation type="submission" date="2021-01" db="EMBL/GenBank/DDBJ databases">
        <title>Whole genome shotgun sequence of Cellulomonas phragmiteti NBRC 110785.</title>
        <authorList>
            <person name="Komaki H."/>
            <person name="Tamura T."/>
        </authorList>
    </citation>
    <scope>NUCLEOTIDE SEQUENCE [LARGE SCALE GENOMIC DNA]</scope>
    <source>
        <strain evidence="2 3">NBRC 110785</strain>
    </source>
</reference>
<evidence type="ECO:0000256" key="1">
    <source>
        <dbReference type="SAM" id="SignalP"/>
    </source>
</evidence>
<sequence length="301" mass="30863">MLGAALAAAVLLAAVPGAATAAHADAPAISAMWVWDNPLDHAVDVRGTGYAPADTATLAAFVREHGLTTVHVSAPWASDEGPVAAWLTDTVAAVRAEGATVGVLGGDAPWLGQPALAVQWMQAATHGRAVDHVQLNVEPWTRPEWFTDRAGSVTRWLAVLDTVRAALPPGVGLGVDVPYWLAWEPWGTGTVADAAMARADRVEIVAFVDHAHGPDGILALSADAVAAAVAAGLPFTVGVETDTPAVAGGAEWTFGDDGLAALLTETALVRDALAGTPGYEGVAVQHYRTWRSLQDAATSAG</sequence>
<evidence type="ECO:0000313" key="3">
    <source>
        <dbReference type="Proteomes" id="UP000614741"/>
    </source>
</evidence>
<name>A0ABQ4DP11_9CELL</name>
<proteinExistence type="predicted"/>
<feature type="chain" id="PRO_5045043775" evidence="1">
    <location>
        <begin position="22"/>
        <end position="301"/>
    </location>
</feature>
<accession>A0ABQ4DP11</accession>
<organism evidence="2 3">
    <name type="scientific">Cellulomonas phragmiteti</name>
    <dbReference type="NCBI Taxonomy" id="478780"/>
    <lineage>
        <taxon>Bacteria</taxon>
        <taxon>Bacillati</taxon>
        <taxon>Actinomycetota</taxon>
        <taxon>Actinomycetes</taxon>
        <taxon>Micrococcales</taxon>
        <taxon>Cellulomonadaceae</taxon>
        <taxon>Cellulomonas</taxon>
    </lineage>
</organism>
<protein>
    <submittedName>
        <fullName evidence="2">Uncharacterized protein</fullName>
    </submittedName>
</protein>
<feature type="signal peptide" evidence="1">
    <location>
        <begin position="1"/>
        <end position="21"/>
    </location>
</feature>
<dbReference type="SUPFAM" id="SSF51658">
    <property type="entry name" value="Xylose isomerase-like"/>
    <property type="match status" value="1"/>
</dbReference>
<dbReference type="EMBL" id="BONP01000019">
    <property type="protein sequence ID" value="GIG41073.1"/>
    <property type="molecule type" value="Genomic_DNA"/>
</dbReference>
<gene>
    <name evidence="2" type="ORF">Cph01nite_28350</name>
</gene>
<dbReference type="Proteomes" id="UP000614741">
    <property type="component" value="Unassembled WGS sequence"/>
</dbReference>
<dbReference type="InterPro" id="IPR036237">
    <property type="entry name" value="Xyl_isomerase-like_sf"/>
</dbReference>
<comment type="caution">
    <text evidence="2">The sequence shown here is derived from an EMBL/GenBank/DDBJ whole genome shotgun (WGS) entry which is preliminary data.</text>
</comment>
<keyword evidence="1" id="KW-0732">Signal</keyword>
<evidence type="ECO:0000313" key="2">
    <source>
        <dbReference type="EMBL" id="GIG41073.1"/>
    </source>
</evidence>